<feature type="domain" description="HTH luxR-type" evidence="4">
    <location>
        <begin position="251"/>
        <end position="315"/>
    </location>
</feature>
<evidence type="ECO:0000313" key="6">
    <source>
        <dbReference type="Proteomes" id="UP001500945"/>
    </source>
</evidence>
<dbReference type="InterPro" id="IPR036388">
    <property type="entry name" value="WH-like_DNA-bd_sf"/>
</dbReference>
<keyword evidence="6" id="KW-1185">Reference proteome</keyword>
<comment type="caution">
    <text evidence="5">The sequence shown here is derived from an EMBL/GenBank/DDBJ whole genome shotgun (WGS) entry which is preliminary data.</text>
</comment>
<evidence type="ECO:0000256" key="3">
    <source>
        <dbReference type="ARBA" id="ARBA00023163"/>
    </source>
</evidence>
<dbReference type="Pfam" id="PF00196">
    <property type="entry name" value="GerE"/>
    <property type="match status" value="1"/>
</dbReference>
<organism evidence="5 6">
    <name type="scientific">Fodinibacter luteus</name>
    <dbReference type="NCBI Taxonomy" id="552064"/>
    <lineage>
        <taxon>Bacteria</taxon>
        <taxon>Bacillati</taxon>
        <taxon>Actinomycetota</taxon>
        <taxon>Actinomycetes</taxon>
        <taxon>Micrococcales</taxon>
        <taxon>Intrasporangiaceae</taxon>
        <taxon>Fodinibacter (ex Wang et al. 2009)</taxon>
    </lineage>
</organism>
<keyword evidence="1" id="KW-0805">Transcription regulation</keyword>
<evidence type="ECO:0000256" key="1">
    <source>
        <dbReference type="ARBA" id="ARBA00023015"/>
    </source>
</evidence>
<keyword evidence="3" id="KW-0804">Transcription</keyword>
<dbReference type="PRINTS" id="PR00038">
    <property type="entry name" value="HTHLUXR"/>
</dbReference>
<accession>A0ABP8KMV0</accession>
<gene>
    <name evidence="5" type="ORF">GCM10023168_30250</name>
</gene>
<proteinExistence type="predicted"/>
<evidence type="ECO:0000313" key="5">
    <source>
        <dbReference type="EMBL" id="GAA4410496.1"/>
    </source>
</evidence>
<evidence type="ECO:0000259" key="4">
    <source>
        <dbReference type="PROSITE" id="PS50043"/>
    </source>
</evidence>
<name>A0ABP8KMV0_9MICO</name>
<dbReference type="PROSITE" id="PS50043">
    <property type="entry name" value="HTH_LUXR_2"/>
    <property type="match status" value="1"/>
</dbReference>
<reference evidence="6" key="1">
    <citation type="journal article" date="2019" name="Int. J. Syst. Evol. Microbiol.">
        <title>The Global Catalogue of Microorganisms (GCM) 10K type strain sequencing project: providing services to taxonomists for standard genome sequencing and annotation.</title>
        <authorList>
            <consortium name="The Broad Institute Genomics Platform"/>
            <consortium name="The Broad Institute Genome Sequencing Center for Infectious Disease"/>
            <person name="Wu L."/>
            <person name="Ma J."/>
        </authorList>
    </citation>
    <scope>NUCLEOTIDE SEQUENCE [LARGE SCALE GENOMIC DNA]</scope>
    <source>
        <strain evidence="6">JCM 17809</strain>
    </source>
</reference>
<dbReference type="SUPFAM" id="SSF46894">
    <property type="entry name" value="C-terminal effector domain of the bipartite response regulators"/>
    <property type="match status" value="1"/>
</dbReference>
<keyword evidence="2" id="KW-0238">DNA-binding</keyword>
<dbReference type="CDD" id="cd06170">
    <property type="entry name" value="LuxR_C_like"/>
    <property type="match status" value="1"/>
</dbReference>
<dbReference type="EMBL" id="BAABGM010000020">
    <property type="protein sequence ID" value="GAA4410496.1"/>
    <property type="molecule type" value="Genomic_DNA"/>
</dbReference>
<dbReference type="InterPro" id="IPR016032">
    <property type="entry name" value="Sig_transdc_resp-reg_C-effctor"/>
</dbReference>
<dbReference type="PANTHER" id="PTHR44688:SF16">
    <property type="entry name" value="DNA-BINDING TRANSCRIPTIONAL ACTIVATOR DEVR_DOSR"/>
    <property type="match status" value="1"/>
</dbReference>
<evidence type="ECO:0000256" key="2">
    <source>
        <dbReference type="ARBA" id="ARBA00023125"/>
    </source>
</evidence>
<dbReference type="RefSeq" id="WP_345207484.1">
    <property type="nucleotide sequence ID" value="NZ_BAABGM010000020.1"/>
</dbReference>
<dbReference type="PANTHER" id="PTHR44688">
    <property type="entry name" value="DNA-BINDING TRANSCRIPTIONAL ACTIVATOR DEVR_DOSR"/>
    <property type="match status" value="1"/>
</dbReference>
<protein>
    <recommendedName>
        <fullName evidence="4">HTH luxR-type domain-containing protein</fullName>
    </recommendedName>
</protein>
<dbReference type="InterPro" id="IPR000792">
    <property type="entry name" value="Tscrpt_reg_LuxR_C"/>
</dbReference>
<dbReference type="Gene3D" id="1.10.10.10">
    <property type="entry name" value="Winged helix-like DNA-binding domain superfamily/Winged helix DNA-binding domain"/>
    <property type="match status" value="1"/>
</dbReference>
<sequence>MDLAERLSALDGEGLTDRALRTAQLDLIAARVGFDAHVFAMTDPATGIVTSPHATVPMVAPGDLPAVIRRRYSTAGVTQWRTVLAELGVTDTASMTLQDRWGRWGFLELWRCSAGFTDPERDRLAGLPPVLTASLRMAVARTFTVPDAPPTRLESGVVLLDDDLQVRSVTSGAGHALMRLLPPTEPGPPVPAAAYNVVAALLAHEDGIWPGDPWARVHLGASRWASVRAERLEARIAVSIGPSTTTERADLFARAHQLSPRQSEVLHLALHGMDTRAIADELVIAHSTTEDHLKALLAKTDSTSRHQLLARALGG</sequence>
<dbReference type="Proteomes" id="UP001500945">
    <property type="component" value="Unassembled WGS sequence"/>
</dbReference>
<dbReference type="SMART" id="SM00421">
    <property type="entry name" value="HTH_LUXR"/>
    <property type="match status" value="1"/>
</dbReference>